<accession>A0A0F7L6I1</accession>
<protein>
    <submittedName>
        <fullName evidence="2">Uncharacterized protein</fullName>
    </submittedName>
</protein>
<feature type="region of interest" description="Disordered" evidence="1">
    <location>
        <begin position="203"/>
        <end position="248"/>
    </location>
</feature>
<reference evidence="2" key="2">
    <citation type="submission" date="2015-03" db="EMBL/GenBank/DDBJ databases">
        <authorList>
            <person name="Chow C.-E.T."/>
            <person name="Winget D.M."/>
            <person name="White R.A.III."/>
            <person name="Hallam S.J."/>
            <person name="Suttle C.A."/>
        </authorList>
    </citation>
    <scope>NUCLEOTIDE SEQUENCE</scope>
    <source>
        <strain evidence="2">Anoxic2_5</strain>
    </source>
</reference>
<evidence type="ECO:0000313" key="2">
    <source>
        <dbReference type="EMBL" id="AKH47173.1"/>
    </source>
</evidence>
<reference evidence="2" key="1">
    <citation type="journal article" date="2015" name="Front. Microbiol.">
        <title>Combining genomic sequencing methods to explore viral diversity and reveal potential virus-host interactions.</title>
        <authorList>
            <person name="Chow C.E."/>
            <person name="Winget D.M."/>
            <person name="White R.A.III."/>
            <person name="Hallam S.J."/>
            <person name="Suttle C.A."/>
        </authorList>
    </citation>
    <scope>NUCLEOTIDE SEQUENCE</scope>
    <source>
        <strain evidence="2">Anoxic2_5</strain>
    </source>
</reference>
<proteinExistence type="predicted"/>
<dbReference type="EMBL" id="KR029589">
    <property type="protein sequence ID" value="AKH47173.1"/>
    <property type="molecule type" value="Genomic_DNA"/>
</dbReference>
<feature type="region of interest" description="Disordered" evidence="1">
    <location>
        <begin position="1"/>
        <end position="38"/>
    </location>
</feature>
<sequence>MPTPPTSTPAPVSARPSLASSSPALASTPTDLPSSRGPWTYMASPAVLTCRDGHYVPVLKKAYHKQGLNGNGKDIGRGEGWIMELRRRGFVEIPHDFATTCFGQSRPPAQDSSYLTCHRNARGQECWTDAWEDIRQVGHRVVRDRDDEGRLQFLIDVMAFICPSGLEDWQKEDATKPRLNAINHQLRKQDGGDARLVAAHYAHLPPEHRPGGAPEPSAATPPQPALAAPKRRRKPKTSPPAVETSTES</sequence>
<organism evidence="2">
    <name type="scientific">uncultured marine virus</name>
    <dbReference type="NCBI Taxonomy" id="186617"/>
    <lineage>
        <taxon>Viruses</taxon>
        <taxon>environmental samples</taxon>
    </lineage>
</organism>
<feature type="compositionally biased region" description="Low complexity" evidence="1">
    <location>
        <begin position="9"/>
        <end position="30"/>
    </location>
</feature>
<evidence type="ECO:0000256" key="1">
    <source>
        <dbReference type="SAM" id="MobiDB-lite"/>
    </source>
</evidence>
<name>A0A0F7L6I1_9VIRU</name>